<dbReference type="Proteomes" id="UP000789920">
    <property type="component" value="Unassembled WGS sequence"/>
</dbReference>
<keyword evidence="2" id="KW-1185">Reference proteome</keyword>
<comment type="caution">
    <text evidence="1">The sequence shown here is derived from an EMBL/GenBank/DDBJ whole genome shotgun (WGS) entry which is preliminary data.</text>
</comment>
<gene>
    <name evidence="1" type="ORF">RPERSI_LOCUS11262</name>
</gene>
<reference evidence="1" key="1">
    <citation type="submission" date="2021-06" db="EMBL/GenBank/DDBJ databases">
        <authorList>
            <person name="Kallberg Y."/>
            <person name="Tangrot J."/>
            <person name="Rosling A."/>
        </authorList>
    </citation>
    <scope>NUCLEOTIDE SEQUENCE</scope>
    <source>
        <strain evidence="1">MA461A</strain>
    </source>
</reference>
<feature type="non-terminal residue" evidence="1">
    <location>
        <position position="1"/>
    </location>
</feature>
<sequence length="148" mass="17760">YSLYIIDKQKTQDGCEPAREVGYLTATIEKLKEQIKQKDEIIKQKDNRLEQARKEFNEEIRRFQEEVKQLKGVIEEKDGRIMTLEDELTRLKAERKIDELKEGHDKKANTFTRQQYENSLSLLRKRSDMYEKAFLDKCEECNDLLKRL</sequence>
<evidence type="ECO:0000313" key="2">
    <source>
        <dbReference type="Proteomes" id="UP000789920"/>
    </source>
</evidence>
<organism evidence="1 2">
    <name type="scientific">Racocetra persica</name>
    <dbReference type="NCBI Taxonomy" id="160502"/>
    <lineage>
        <taxon>Eukaryota</taxon>
        <taxon>Fungi</taxon>
        <taxon>Fungi incertae sedis</taxon>
        <taxon>Mucoromycota</taxon>
        <taxon>Glomeromycotina</taxon>
        <taxon>Glomeromycetes</taxon>
        <taxon>Diversisporales</taxon>
        <taxon>Gigasporaceae</taxon>
        <taxon>Racocetra</taxon>
    </lineage>
</organism>
<evidence type="ECO:0000313" key="1">
    <source>
        <dbReference type="EMBL" id="CAG8720539.1"/>
    </source>
</evidence>
<dbReference type="EMBL" id="CAJVQC010023014">
    <property type="protein sequence ID" value="CAG8720539.1"/>
    <property type="molecule type" value="Genomic_DNA"/>
</dbReference>
<accession>A0ACA9PRE9</accession>
<protein>
    <submittedName>
        <fullName evidence="1">4476_t:CDS:1</fullName>
    </submittedName>
</protein>
<proteinExistence type="predicted"/>
<name>A0ACA9PRE9_9GLOM</name>